<dbReference type="CDD" id="cd11316">
    <property type="entry name" value="AmyAc_bac2_AmyA"/>
    <property type="match status" value="1"/>
</dbReference>
<dbReference type="EMBL" id="CP117834">
    <property type="protein sequence ID" value="WDF04998.1"/>
    <property type="molecule type" value="Genomic_DNA"/>
</dbReference>
<dbReference type="InterPro" id="IPR006046">
    <property type="entry name" value="Alpha_amylase"/>
</dbReference>
<name>A0ABY7W8H8_9BACI</name>
<keyword evidence="3 5" id="KW-0326">Glycosidase</keyword>
<accession>A0ABY7W8H8</accession>
<gene>
    <name evidence="8" type="ORF">PQ477_05910</name>
</gene>
<evidence type="ECO:0000259" key="7">
    <source>
        <dbReference type="SMART" id="SM00642"/>
    </source>
</evidence>
<dbReference type="Pfam" id="PF00128">
    <property type="entry name" value="Alpha-amylase"/>
    <property type="match status" value="1"/>
</dbReference>
<comment type="catalytic activity">
    <reaction evidence="5">
        <text>Endohydrolysis of (1-&gt;4)-alpha-D-glucosidic linkages in polysaccharides containing three or more (1-&gt;4)-alpha-linked D-glucose units.</text>
        <dbReference type="EC" id="3.2.1.1"/>
    </reaction>
</comment>
<dbReference type="Gene3D" id="3.20.20.80">
    <property type="entry name" value="Glycosidases"/>
    <property type="match status" value="1"/>
</dbReference>
<feature type="domain" description="Glycosyl hydrolase family 13 catalytic" evidence="7">
    <location>
        <begin position="48"/>
        <end position="412"/>
    </location>
</feature>
<keyword evidence="6" id="KW-0732">Signal</keyword>
<organism evidence="8 9">
    <name type="scientific">Shouchella hunanensis</name>
    <dbReference type="NCBI Taxonomy" id="766894"/>
    <lineage>
        <taxon>Bacteria</taxon>
        <taxon>Bacillati</taxon>
        <taxon>Bacillota</taxon>
        <taxon>Bacilli</taxon>
        <taxon>Bacillales</taxon>
        <taxon>Bacillaceae</taxon>
        <taxon>Shouchella</taxon>
    </lineage>
</organism>
<feature type="signal peptide" evidence="6">
    <location>
        <begin position="1"/>
        <end position="23"/>
    </location>
</feature>
<evidence type="ECO:0000256" key="2">
    <source>
        <dbReference type="ARBA" id="ARBA00022801"/>
    </source>
</evidence>
<dbReference type="GO" id="GO:0016787">
    <property type="term" value="F:hydrolase activity"/>
    <property type="evidence" value="ECO:0007669"/>
    <property type="project" value="UniProtKB-KW"/>
</dbReference>
<dbReference type="Gene3D" id="2.60.40.1180">
    <property type="entry name" value="Golgi alpha-mannosidase II"/>
    <property type="match status" value="1"/>
</dbReference>
<keyword evidence="9" id="KW-1185">Reference proteome</keyword>
<protein>
    <recommendedName>
        <fullName evidence="5">Alpha-amylase</fullName>
        <ecNumber evidence="5">3.2.1.1</ecNumber>
    </recommendedName>
</protein>
<evidence type="ECO:0000313" key="8">
    <source>
        <dbReference type="EMBL" id="WDF04998.1"/>
    </source>
</evidence>
<dbReference type="RefSeq" id="WP_274273172.1">
    <property type="nucleotide sequence ID" value="NZ_CP117834.1"/>
</dbReference>
<proteinExistence type="inferred from homology"/>
<dbReference type="Proteomes" id="UP001215143">
    <property type="component" value="Chromosome"/>
</dbReference>
<dbReference type="PRINTS" id="PR00110">
    <property type="entry name" value="ALPHAAMYLASE"/>
</dbReference>
<dbReference type="SUPFAM" id="SSF51011">
    <property type="entry name" value="Glycosyl hydrolase domain"/>
    <property type="match status" value="1"/>
</dbReference>
<dbReference type="Pfam" id="PF23915">
    <property type="entry name" value="SusG_C"/>
    <property type="match status" value="1"/>
</dbReference>
<dbReference type="InterPro" id="IPR006047">
    <property type="entry name" value="GH13_cat_dom"/>
</dbReference>
<dbReference type="SMART" id="SM00642">
    <property type="entry name" value="Aamy"/>
    <property type="match status" value="1"/>
</dbReference>
<evidence type="ECO:0000256" key="4">
    <source>
        <dbReference type="RuleBase" id="RU003615"/>
    </source>
</evidence>
<dbReference type="InterPro" id="IPR045857">
    <property type="entry name" value="O16G_dom_2"/>
</dbReference>
<dbReference type="PANTHER" id="PTHR10357:SF179">
    <property type="entry name" value="NEUTRAL AND BASIC AMINO ACID TRANSPORT PROTEIN RBAT"/>
    <property type="match status" value="1"/>
</dbReference>
<keyword evidence="2 5" id="KW-0378">Hydrolase</keyword>
<dbReference type="EC" id="3.2.1.1" evidence="5"/>
<evidence type="ECO:0000256" key="6">
    <source>
        <dbReference type="SAM" id="SignalP"/>
    </source>
</evidence>
<comment type="similarity">
    <text evidence="1 4">Belongs to the glycosyl hydrolase 13 family.</text>
</comment>
<evidence type="ECO:0000313" key="9">
    <source>
        <dbReference type="Proteomes" id="UP001215143"/>
    </source>
</evidence>
<evidence type="ECO:0000256" key="5">
    <source>
        <dbReference type="RuleBase" id="RU361134"/>
    </source>
</evidence>
<evidence type="ECO:0000256" key="1">
    <source>
        <dbReference type="ARBA" id="ARBA00008061"/>
    </source>
</evidence>
<dbReference type="PANTHER" id="PTHR10357">
    <property type="entry name" value="ALPHA-AMYLASE FAMILY MEMBER"/>
    <property type="match status" value="1"/>
</dbReference>
<dbReference type="InterPro" id="IPR017853">
    <property type="entry name" value="GH"/>
</dbReference>
<dbReference type="InterPro" id="IPR013780">
    <property type="entry name" value="Glyco_hydro_b"/>
</dbReference>
<dbReference type="PROSITE" id="PS51257">
    <property type="entry name" value="PROKAR_LIPOPROTEIN"/>
    <property type="match status" value="1"/>
</dbReference>
<sequence length="517" mass="58939">MVKKRIAWIAPILLVSGCTNVFSGEEEAMKWSQETPFVEDTESRIYYEIFVRAFADGDGDGIGDLKGATSKLDYLHDLGVTGIWLMPINPSPSYHGYDVTDYTDVHPDYGTIEDMKTFVKEAHNRGIDVIIDFVMNHSSSEHPWFQQALAGDETYRDYYVWSDDSTNLNQVGDWQQPVWHGEGEPKYEGVFWHGMPDMNFANSQVMAEFKEASQFWLEEIGIDGFRLDAAKYLYSAYQLDDHHEENVALWKDFNAHVKGIKPHSMLVGEVWDSASVVGQYLQGIDSGFNFDLSSRILSSVQQEKDTGIAPGLEKVRNHFSSVAEGYVDSTFLTNHDIDRVMSQLNGNEDHAKMAASLLLTLPGNPYLYYGEEVGLEGMKPDEHIREPMIWTKEESPEETTWIERRYSTNREKVAVEAQLENEDSLLHHYREMIAVRRSHPILMDGEVTVSEVKKEGLVAFERVLDEESVLVLHNMTGARVDVQLPEQWVDLYYRNGDSEQNGQSVQMAPYSTVVFSH</sequence>
<evidence type="ECO:0000256" key="3">
    <source>
        <dbReference type="ARBA" id="ARBA00023295"/>
    </source>
</evidence>
<dbReference type="InterPro" id="IPR056300">
    <property type="entry name" value="SusG-like_C"/>
</dbReference>
<dbReference type="Gene3D" id="3.90.400.10">
    <property type="entry name" value="Oligo-1,6-glucosidase, Domain 2"/>
    <property type="match status" value="1"/>
</dbReference>
<keyword evidence="5" id="KW-0119">Carbohydrate metabolism</keyword>
<reference evidence="8 9" key="1">
    <citation type="submission" date="2023-02" db="EMBL/GenBank/DDBJ databases">
        <authorList>
            <person name="Liu G."/>
        </authorList>
    </citation>
    <scope>NUCLEOTIDE SEQUENCE [LARGE SCALE GENOMIC DNA]</scope>
    <source>
        <strain evidence="8 9">DSM 23008</strain>
    </source>
</reference>
<dbReference type="SUPFAM" id="SSF51445">
    <property type="entry name" value="(Trans)glycosidases"/>
    <property type="match status" value="1"/>
</dbReference>
<feature type="chain" id="PRO_5046251291" description="Alpha-amylase" evidence="6">
    <location>
        <begin position="24"/>
        <end position="517"/>
    </location>
</feature>